<dbReference type="Gene3D" id="3.30.70.560">
    <property type="entry name" value="7,8-Dihydro-6-hydroxymethylpterin-pyrophosphokinase HPPK"/>
    <property type="match status" value="1"/>
</dbReference>
<gene>
    <name evidence="11" type="primary">folK</name>
</gene>
<keyword evidence="6" id="KW-0418">Kinase</keyword>
<dbReference type="InterPro" id="IPR035907">
    <property type="entry name" value="Hppk_sf"/>
</dbReference>
<dbReference type="EMBL" id="BA000039">
    <property type="protein sequence ID" value="BAC07731.1"/>
    <property type="molecule type" value="Genomic_DNA"/>
</dbReference>
<dbReference type="STRING" id="197221.gene:10746759"/>
<proteinExistence type="predicted"/>
<evidence type="ECO:0000256" key="8">
    <source>
        <dbReference type="ARBA" id="ARBA00022909"/>
    </source>
</evidence>
<keyword evidence="5" id="KW-0547">Nucleotide-binding</keyword>
<dbReference type="PANTHER" id="PTHR43071">
    <property type="entry name" value="2-AMINO-4-HYDROXY-6-HYDROXYMETHYLDIHYDROPTERIDINE PYROPHOSPHOKINASE"/>
    <property type="match status" value="1"/>
</dbReference>
<dbReference type="PANTHER" id="PTHR43071:SF1">
    <property type="entry name" value="2-AMINO-4-HYDROXY-6-HYDROXYMETHYLDIHYDROPTERIDINE PYROPHOSPHOKINASE"/>
    <property type="match status" value="1"/>
</dbReference>
<dbReference type="PROSITE" id="PS00794">
    <property type="entry name" value="HPPK"/>
    <property type="match status" value="1"/>
</dbReference>
<dbReference type="InterPro" id="IPR000550">
    <property type="entry name" value="Hppk"/>
</dbReference>
<evidence type="ECO:0000256" key="5">
    <source>
        <dbReference type="ARBA" id="ARBA00022741"/>
    </source>
</evidence>
<dbReference type="SUPFAM" id="SSF55083">
    <property type="entry name" value="6-hydroxymethyl-7,8-dihydropterin pyrophosphokinase, HPPK"/>
    <property type="match status" value="1"/>
</dbReference>
<dbReference type="eggNOG" id="COG0801">
    <property type="taxonomic scope" value="Bacteria"/>
</dbReference>
<evidence type="ECO:0000256" key="6">
    <source>
        <dbReference type="ARBA" id="ARBA00022777"/>
    </source>
</evidence>
<comment type="pathway">
    <text evidence="2">Cofactor biosynthesis; tetrahydrofolate biosynthesis; 2-amino-4-hydroxy-6-hydroxymethyl-7,8-dihydropteridine diphosphate from 7,8-dihydroneopterin triphosphate: step 4/4.</text>
</comment>
<keyword evidence="12" id="KW-1185">Reference proteome</keyword>
<protein>
    <recommendedName>
        <fullName evidence="3">2-amino-4-hydroxy-6-hydroxymethyldihydropteridine diphosphokinase</fullName>
        <ecNumber evidence="3">2.7.6.3</ecNumber>
    </recommendedName>
</protein>
<name>Q8DME1_THEVB</name>
<comment type="catalytic activity">
    <reaction evidence="1">
        <text>6-hydroxymethyl-7,8-dihydropterin + ATP = (7,8-dihydropterin-6-yl)methyl diphosphate + AMP + H(+)</text>
        <dbReference type="Rhea" id="RHEA:11412"/>
        <dbReference type="ChEBI" id="CHEBI:15378"/>
        <dbReference type="ChEBI" id="CHEBI:30616"/>
        <dbReference type="ChEBI" id="CHEBI:44841"/>
        <dbReference type="ChEBI" id="CHEBI:72950"/>
        <dbReference type="ChEBI" id="CHEBI:456215"/>
        <dbReference type="EC" id="2.7.6.3"/>
    </reaction>
</comment>
<dbReference type="NCBIfam" id="TIGR01498">
    <property type="entry name" value="folK"/>
    <property type="match status" value="1"/>
</dbReference>
<dbReference type="PATRIC" id="fig|197221.4.peg.184"/>
<organism evidence="11 12">
    <name type="scientific">Thermosynechococcus vestitus (strain NIES-2133 / IAM M-273 / BP-1)</name>
    <dbReference type="NCBI Taxonomy" id="197221"/>
    <lineage>
        <taxon>Bacteria</taxon>
        <taxon>Bacillati</taxon>
        <taxon>Cyanobacteriota</taxon>
        <taxon>Cyanophyceae</taxon>
        <taxon>Acaryochloridales</taxon>
        <taxon>Thermosynechococcaceae</taxon>
        <taxon>Thermosynechococcus</taxon>
    </lineage>
</organism>
<feature type="domain" description="7,8-dihydro-6-hydroxymethylpterin-pyrophosphokinase" evidence="10">
    <location>
        <begin position="100"/>
        <end position="111"/>
    </location>
</feature>
<dbReference type="GO" id="GO:0046656">
    <property type="term" value="P:folic acid biosynthetic process"/>
    <property type="evidence" value="ECO:0007669"/>
    <property type="project" value="UniProtKB-KW"/>
</dbReference>
<dbReference type="Pfam" id="PF01288">
    <property type="entry name" value="HPPK"/>
    <property type="match status" value="1"/>
</dbReference>
<evidence type="ECO:0000256" key="1">
    <source>
        <dbReference type="ARBA" id="ARBA00000198"/>
    </source>
</evidence>
<keyword evidence="4" id="KW-0808">Transferase</keyword>
<evidence type="ECO:0000313" key="11">
    <source>
        <dbReference type="EMBL" id="BAC07731.1"/>
    </source>
</evidence>
<accession>Q8DME1</accession>
<evidence type="ECO:0000256" key="9">
    <source>
        <dbReference type="SAM" id="MobiDB-lite"/>
    </source>
</evidence>
<dbReference type="EnsemblBacteria" id="BAC07731">
    <property type="protein sequence ID" value="BAC07731"/>
    <property type="gene ID" value="BAC07731"/>
</dbReference>
<evidence type="ECO:0000259" key="10">
    <source>
        <dbReference type="PROSITE" id="PS00794"/>
    </source>
</evidence>
<evidence type="ECO:0000256" key="7">
    <source>
        <dbReference type="ARBA" id="ARBA00022840"/>
    </source>
</evidence>
<evidence type="ECO:0000313" key="12">
    <source>
        <dbReference type="Proteomes" id="UP000000440"/>
    </source>
</evidence>
<dbReference type="GO" id="GO:0003848">
    <property type="term" value="F:2-amino-4-hydroxy-6-hydroxymethyldihydropteridine diphosphokinase activity"/>
    <property type="evidence" value="ECO:0007669"/>
    <property type="project" value="UniProtKB-EC"/>
</dbReference>
<evidence type="ECO:0000256" key="2">
    <source>
        <dbReference type="ARBA" id="ARBA00005051"/>
    </source>
</evidence>
<sequence length="224" mass="24365">MVECTDLSISPSDPPLVAIALGSNLGEPLRQLRSAVQELAQTPGIRVLACSPWYRTAPLGPPQPDYWNGCLIARVQLSPWALLQRLQAIEVQFGRQRQAHWGPRTLDLDLLLYGDRVMTTAELTLPHPRLAERPFVLVPLAAISPHWRHPLLGETIQTLRERVGDAGIIAVLSDDAGETTFATAADRPLPEPRESPESGGTPLGSGAVAAPNQLPRILDLSSHR</sequence>
<evidence type="ECO:0000256" key="4">
    <source>
        <dbReference type="ARBA" id="ARBA00022679"/>
    </source>
</evidence>
<dbReference type="EC" id="2.7.6.3" evidence="3"/>
<reference evidence="11 12" key="1">
    <citation type="journal article" date="2002" name="DNA Res.">
        <title>Complete genome structure of the thermophilic cyanobacterium Thermosynechococcus elongatus BP-1.</title>
        <authorList>
            <person name="Nakamura Y."/>
            <person name="Kaneko T."/>
            <person name="Sato S."/>
            <person name="Ikeuchi M."/>
            <person name="Katoh H."/>
            <person name="Sasamoto S."/>
            <person name="Watanabe A."/>
            <person name="Iriguchi M."/>
            <person name="Kawashima K."/>
            <person name="Kimura T."/>
            <person name="Kishida Y."/>
            <person name="Kiyokawa C."/>
            <person name="Kohara M."/>
            <person name="Matsumoto M."/>
            <person name="Matsuno A."/>
            <person name="Nakazaki N."/>
            <person name="Shimpo S."/>
            <person name="Sugimoto M."/>
            <person name="Takeuchi C."/>
            <person name="Yamada M."/>
            <person name="Tabata S."/>
        </authorList>
    </citation>
    <scope>NUCLEOTIDE SEQUENCE [LARGE SCALE GENOMIC DNA]</scope>
    <source>
        <strain evidence="12">IAM M-273 / NIES-2133 / BP-1</strain>
    </source>
</reference>
<dbReference type="GO" id="GO:0005524">
    <property type="term" value="F:ATP binding"/>
    <property type="evidence" value="ECO:0007669"/>
    <property type="project" value="UniProtKB-KW"/>
</dbReference>
<dbReference type="Proteomes" id="UP000000440">
    <property type="component" value="Chromosome"/>
</dbReference>
<keyword evidence="8" id="KW-0289">Folate biosynthesis</keyword>
<dbReference type="CDD" id="cd00483">
    <property type="entry name" value="HPPK"/>
    <property type="match status" value="1"/>
</dbReference>
<dbReference type="GO" id="GO:0016301">
    <property type="term" value="F:kinase activity"/>
    <property type="evidence" value="ECO:0007669"/>
    <property type="project" value="UniProtKB-KW"/>
</dbReference>
<dbReference type="KEGG" id="tel:tll0178"/>
<feature type="region of interest" description="Disordered" evidence="9">
    <location>
        <begin position="183"/>
        <end position="224"/>
    </location>
</feature>
<keyword evidence="7" id="KW-0067">ATP-binding</keyword>
<evidence type="ECO:0000256" key="3">
    <source>
        <dbReference type="ARBA" id="ARBA00013253"/>
    </source>
</evidence>
<dbReference type="UniPathway" id="UPA00077">
    <property type="reaction ID" value="UER00155"/>
</dbReference>
<dbReference type="AlphaFoldDB" id="Q8DME1"/>
<dbReference type="GO" id="GO:0046654">
    <property type="term" value="P:tetrahydrofolate biosynthetic process"/>
    <property type="evidence" value="ECO:0007669"/>
    <property type="project" value="UniProtKB-UniPathway"/>
</dbReference>